<keyword evidence="1" id="KW-1133">Transmembrane helix</keyword>
<comment type="caution">
    <text evidence="2">The sequence shown here is derived from an EMBL/GenBank/DDBJ whole genome shotgun (WGS) entry which is preliminary data.</text>
</comment>
<evidence type="ECO:0000313" key="3">
    <source>
        <dbReference type="Proteomes" id="UP001482620"/>
    </source>
</evidence>
<reference evidence="2 3" key="1">
    <citation type="submission" date="2021-06" db="EMBL/GenBank/DDBJ databases">
        <authorList>
            <person name="Palmer J.M."/>
        </authorList>
    </citation>
    <scope>NUCLEOTIDE SEQUENCE [LARGE SCALE GENOMIC DNA]</scope>
    <source>
        <strain evidence="3">if_2019</strain>
        <tissue evidence="2">Muscle</tissue>
    </source>
</reference>
<accession>A0ABV0VEK0</accession>
<protein>
    <submittedName>
        <fullName evidence="2">Uncharacterized protein</fullName>
    </submittedName>
</protein>
<name>A0ABV0VEK0_9TELE</name>
<feature type="transmembrane region" description="Helical" evidence="1">
    <location>
        <begin position="78"/>
        <end position="102"/>
    </location>
</feature>
<sequence>MLQLLGIIQSIISVLFTAQSSTTMSGRLAFMKPNIILPNHSELLVPSYLTVGIPVYCVICLVMAFHKEAALPTSILHPAIYMLHCPLLFMISDLELSFSAALSSHW</sequence>
<feature type="transmembrane region" description="Helical" evidence="1">
    <location>
        <begin position="44"/>
        <end position="66"/>
    </location>
</feature>
<evidence type="ECO:0000256" key="1">
    <source>
        <dbReference type="SAM" id="Phobius"/>
    </source>
</evidence>
<gene>
    <name evidence="2" type="ORF">ILYODFUR_016677</name>
</gene>
<organism evidence="2 3">
    <name type="scientific">Ilyodon furcidens</name>
    <name type="common">goldbreast splitfin</name>
    <dbReference type="NCBI Taxonomy" id="33524"/>
    <lineage>
        <taxon>Eukaryota</taxon>
        <taxon>Metazoa</taxon>
        <taxon>Chordata</taxon>
        <taxon>Craniata</taxon>
        <taxon>Vertebrata</taxon>
        <taxon>Euteleostomi</taxon>
        <taxon>Actinopterygii</taxon>
        <taxon>Neopterygii</taxon>
        <taxon>Teleostei</taxon>
        <taxon>Neoteleostei</taxon>
        <taxon>Acanthomorphata</taxon>
        <taxon>Ovalentaria</taxon>
        <taxon>Atherinomorphae</taxon>
        <taxon>Cyprinodontiformes</taxon>
        <taxon>Goodeidae</taxon>
        <taxon>Ilyodon</taxon>
    </lineage>
</organism>
<keyword evidence="1" id="KW-0472">Membrane</keyword>
<keyword evidence="3" id="KW-1185">Reference proteome</keyword>
<proteinExistence type="predicted"/>
<dbReference type="EMBL" id="JAHRIQ010105799">
    <property type="protein sequence ID" value="MEQ2255705.1"/>
    <property type="molecule type" value="Genomic_DNA"/>
</dbReference>
<dbReference type="Proteomes" id="UP001482620">
    <property type="component" value="Unassembled WGS sequence"/>
</dbReference>
<evidence type="ECO:0000313" key="2">
    <source>
        <dbReference type="EMBL" id="MEQ2255705.1"/>
    </source>
</evidence>
<keyword evidence="1" id="KW-0812">Transmembrane</keyword>